<dbReference type="OrthoDB" id="546434at2759"/>
<evidence type="ECO:0000256" key="1">
    <source>
        <dbReference type="ARBA" id="ARBA00022658"/>
    </source>
</evidence>
<dbReference type="PANTHER" id="PTHR23113:SF354">
    <property type="entry name" value="BUD SITE SELECTION PROTEIN 5"/>
    <property type="match status" value="1"/>
</dbReference>
<gene>
    <name evidence="5" type="ORF">COEREDRAFT_34274</name>
</gene>
<dbReference type="InterPro" id="IPR000651">
    <property type="entry name" value="Ras-like_Gua-exchang_fac_N"/>
</dbReference>
<dbReference type="GO" id="GO:0005085">
    <property type="term" value="F:guanyl-nucleotide exchange factor activity"/>
    <property type="evidence" value="ECO:0007669"/>
    <property type="project" value="UniProtKB-KW"/>
</dbReference>
<evidence type="ECO:0000259" key="3">
    <source>
        <dbReference type="PROSITE" id="PS50009"/>
    </source>
</evidence>
<sequence length="429" mass="49646">VLLNSEGRVSYGTWHGIISYLTQVDKPPDTYKRSFYITFRSFATPKDLADALIDRARELPHTKSLTPQIQSSYERIRATILHNIFLAIKNWYENYWLPTDDDVVLNSLCSFLATEYLPKCQGSMVKECHKLLHEIEVKHDNINIRTLVSAASTKSAHTTSHRQGINVDTRRMDMTPADVACQLTIIESSCYCQIQPYELLNKEFSRGSDSRATNVRQMSRWCTQITRWASVMILSETTPERRSRLLKYFIELGIQLLALKNYDAVMAIKAAIYSAAVMRLKRSWSLLPNKYSIMCTRIHEAMNPGHNYANYRSMLRRSQPPLLPFLGLYLTDLTFLEDGNPTYRQTCALFARRKDVDLNSHSILINFEKCNRVVDIIDEMQKFQVEYSGNFTMAIPGLQQYLIEQWEICDAEGYDDDKIYSMSLQCEPR</sequence>
<dbReference type="AlphaFoldDB" id="A0A2G5BCQ4"/>
<feature type="non-terminal residue" evidence="5">
    <location>
        <position position="429"/>
    </location>
</feature>
<feature type="domain" description="Ras-GEF" evidence="3">
    <location>
        <begin position="175"/>
        <end position="429"/>
    </location>
</feature>
<dbReference type="Gene3D" id="1.20.870.10">
    <property type="entry name" value="Son of sevenless (SoS) protein Chain: S domain 1"/>
    <property type="match status" value="1"/>
</dbReference>
<dbReference type="InterPro" id="IPR036964">
    <property type="entry name" value="RASGEF_cat_dom_sf"/>
</dbReference>
<dbReference type="InterPro" id="IPR008937">
    <property type="entry name" value="Ras-like_GEF"/>
</dbReference>
<organism evidence="5 6">
    <name type="scientific">Coemansia reversa (strain ATCC 12441 / NRRL 1564)</name>
    <dbReference type="NCBI Taxonomy" id="763665"/>
    <lineage>
        <taxon>Eukaryota</taxon>
        <taxon>Fungi</taxon>
        <taxon>Fungi incertae sedis</taxon>
        <taxon>Zoopagomycota</taxon>
        <taxon>Kickxellomycotina</taxon>
        <taxon>Kickxellomycetes</taxon>
        <taxon>Kickxellales</taxon>
        <taxon>Kickxellaceae</taxon>
        <taxon>Coemansia</taxon>
    </lineage>
</organism>
<name>A0A2G5BCQ4_COERN</name>
<dbReference type="STRING" id="763665.A0A2G5BCQ4"/>
<dbReference type="PROSITE" id="PS50009">
    <property type="entry name" value="RASGEF_CAT"/>
    <property type="match status" value="1"/>
</dbReference>
<dbReference type="InterPro" id="IPR023578">
    <property type="entry name" value="Ras_GEF_dom_sf"/>
</dbReference>
<dbReference type="CDD" id="cd06224">
    <property type="entry name" value="REM"/>
    <property type="match status" value="1"/>
</dbReference>
<evidence type="ECO:0000259" key="4">
    <source>
        <dbReference type="PROSITE" id="PS50212"/>
    </source>
</evidence>
<dbReference type="InterPro" id="IPR001895">
    <property type="entry name" value="RASGEF_cat_dom"/>
</dbReference>
<protein>
    <submittedName>
        <fullName evidence="5">Ras GEF</fullName>
    </submittedName>
</protein>
<dbReference type="Proteomes" id="UP000242474">
    <property type="component" value="Unassembled WGS sequence"/>
</dbReference>
<evidence type="ECO:0000313" key="6">
    <source>
        <dbReference type="Proteomes" id="UP000242474"/>
    </source>
</evidence>
<reference evidence="5 6" key="1">
    <citation type="journal article" date="2015" name="Genome Biol. Evol.">
        <title>Phylogenomic analyses indicate that early fungi evolved digesting cell walls of algal ancestors of land plants.</title>
        <authorList>
            <person name="Chang Y."/>
            <person name="Wang S."/>
            <person name="Sekimoto S."/>
            <person name="Aerts A.L."/>
            <person name="Choi C."/>
            <person name="Clum A."/>
            <person name="LaButti K.M."/>
            <person name="Lindquist E.A."/>
            <person name="Yee Ngan C."/>
            <person name="Ohm R.A."/>
            <person name="Salamov A.A."/>
            <person name="Grigoriev I.V."/>
            <person name="Spatafora J.W."/>
            <person name="Berbee M.L."/>
        </authorList>
    </citation>
    <scope>NUCLEOTIDE SEQUENCE [LARGE SCALE GENOMIC DNA]</scope>
    <source>
        <strain evidence="5 6">NRRL 1564</strain>
    </source>
</reference>
<keyword evidence="6" id="KW-1185">Reference proteome</keyword>
<evidence type="ECO:0000256" key="2">
    <source>
        <dbReference type="PROSITE-ProRule" id="PRU00168"/>
    </source>
</evidence>
<dbReference type="Pfam" id="PF00617">
    <property type="entry name" value="RasGEF"/>
    <property type="match status" value="1"/>
</dbReference>
<dbReference type="EMBL" id="KZ303497">
    <property type="protein sequence ID" value="PIA16795.1"/>
    <property type="molecule type" value="Genomic_DNA"/>
</dbReference>
<keyword evidence="1 2" id="KW-0344">Guanine-nucleotide releasing factor</keyword>
<feature type="non-terminal residue" evidence="5">
    <location>
        <position position="1"/>
    </location>
</feature>
<dbReference type="GO" id="GO:0005886">
    <property type="term" value="C:plasma membrane"/>
    <property type="evidence" value="ECO:0007669"/>
    <property type="project" value="TreeGrafter"/>
</dbReference>
<dbReference type="CDD" id="cd00155">
    <property type="entry name" value="RasGEF"/>
    <property type="match status" value="1"/>
</dbReference>
<proteinExistence type="predicted"/>
<dbReference type="PANTHER" id="PTHR23113">
    <property type="entry name" value="GUANINE NUCLEOTIDE EXCHANGE FACTOR"/>
    <property type="match status" value="1"/>
</dbReference>
<accession>A0A2G5BCQ4</accession>
<dbReference type="Pfam" id="PF00618">
    <property type="entry name" value="RasGEF_N"/>
    <property type="match status" value="1"/>
</dbReference>
<dbReference type="PROSITE" id="PS50212">
    <property type="entry name" value="RASGEF_NTER"/>
    <property type="match status" value="1"/>
</dbReference>
<feature type="domain" description="N-terminal Ras-GEF" evidence="4">
    <location>
        <begin position="5"/>
        <end position="140"/>
    </location>
</feature>
<dbReference type="SMART" id="SM00147">
    <property type="entry name" value="RasGEF"/>
    <property type="match status" value="1"/>
</dbReference>
<dbReference type="GO" id="GO:0007265">
    <property type="term" value="P:Ras protein signal transduction"/>
    <property type="evidence" value="ECO:0007669"/>
    <property type="project" value="TreeGrafter"/>
</dbReference>
<dbReference type="SUPFAM" id="SSF48366">
    <property type="entry name" value="Ras GEF"/>
    <property type="match status" value="1"/>
</dbReference>
<evidence type="ECO:0000313" key="5">
    <source>
        <dbReference type="EMBL" id="PIA16795.1"/>
    </source>
</evidence>
<dbReference type="Gene3D" id="1.10.840.10">
    <property type="entry name" value="Ras guanine-nucleotide exchange factors catalytic domain"/>
    <property type="match status" value="1"/>
</dbReference>